<feature type="domain" description="HTH cro/C1-type" evidence="5">
    <location>
        <begin position="19"/>
        <end position="73"/>
    </location>
</feature>
<evidence type="ECO:0000256" key="3">
    <source>
        <dbReference type="SAM" id="MobiDB-lite"/>
    </source>
</evidence>
<evidence type="ECO:0000313" key="6">
    <source>
        <dbReference type="EMBL" id="PZO43405.1"/>
    </source>
</evidence>
<accession>A0A2W4Y8U8</accession>
<protein>
    <recommendedName>
        <fullName evidence="8">NACHT domain-containing protein</fullName>
    </recommendedName>
</protein>
<evidence type="ECO:0008006" key="8">
    <source>
        <dbReference type="Google" id="ProtNLM"/>
    </source>
</evidence>
<dbReference type="Proteomes" id="UP000249467">
    <property type="component" value="Unassembled WGS sequence"/>
</dbReference>
<dbReference type="GO" id="GO:0030089">
    <property type="term" value="C:phycobilisome"/>
    <property type="evidence" value="ECO:0007669"/>
    <property type="project" value="UniProtKB-KW"/>
</dbReference>
<dbReference type="PANTHER" id="PTHR46844:SF1">
    <property type="entry name" value="SLR5058 PROTEIN"/>
    <property type="match status" value="1"/>
</dbReference>
<evidence type="ECO:0000259" key="4">
    <source>
        <dbReference type="PROSITE" id="PS50837"/>
    </source>
</evidence>
<evidence type="ECO:0000259" key="5">
    <source>
        <dbReference type="PROSITE" id="PS50943"/>
    </source>
</evidence>
<feature type="region of interest" description="Disordered" evidence="3">
    <location>
        <begin position="137"/>
        <end position="157"/>
    </location>
</feature>
<keyword evidence="1" id="KW-0042">Antenna complex</keyword>
<dbReference type="InterPro" id="IPR001387">
    <property type="entry name" value="Cro/C1-type_HTH"/>
</dbReference>
<dbReference type="InterPro" id="IPR027417">
    <property type="entry name" value="P-loop_NTPase"/>
</dbReference>
<dbReference type="InterPro" id="IPR011989">
    <property type="entry name" value="ARM-like"/>
</dbReference>
<gene>
    <name evidence="6" type="ORF">DCF19_05540</name>
</gene>
<dbReference type="SUPFAM" id="SSF52540">
    <property type="entry name" value="P-loop containing nucleoside triphosphate hydrolases"/>
    <property type="match status" value="1"/>
</dbReference>
<dbReference type="PROSITE" id="PS50943">
    <property type="entry name" value="HTH_CROC1"/>
    <property type="match status" value="1"/>
</dbReference>
<feature type="domain" description="NACHT" evidence="4">
    <location>
        <begin position="180"/>
        <end position="300"/>
    </location>
</feature>
<reference evidence="6 7" key="1">
    <citation type="submission" date="2018-04" db="EMBL/GenBank/DDBJ databases">
        <authorList>
            <person name="Go L.Y."/>
            <person name="Mitchell J.A."/>
        </authorList>
    </citation>
    <scope>NUCLEOTIDE SEQUENCE [LARGE SCALE GENOMIC DNA]</scope>
    <source>
        <strain evidence="6">ULC066bin1</strain>
    </source>
</reference>
<name>A0A2W4Y8U8_9CYAN</name>
<dbReference type="InterPro" id="IPR054570">
    <property type="entry name" value="NCC-H_dom"/>
</dbReference>
<dbReference type="InterPro" id="IPR003593">
    <property type="entry name" value="AAA+_ATPase"/>
</dbReference>
<dbReference type="Gene3D" id="3.40.50.300">
    <property type="entry name" value="P-loop containing nucleotide triphosphate hydrolases"/>
    <property type="match status" value="1"/>
</dbReference>
<dbReference type="Pfam" id="PF22730">
    <property type="entry name" value="NCC-H"/>
    <property type="match status" value="1"/>
</dbReference>
<comment type="caution">
    <text evidence="6">The sequence shown here is derived from an EMBL/GenBank/DDBJ whole genome shotgun (WGS) entry which is preliminary data.</text>
</comment>
<dbReference type="PROSITE" id="PS50837">
    <property type="entry name" value="NACHT"/>
    <property type="match status" value="1"/>
</dbReference>
<dbReference type="AlphaFoldDB" id="A0A2W4Y8U8"/>
<dbReference type="Gene3D" id="1.25.10.10">
    <property type="entry name" value="Leucine-rich Repeat Variant"/>
    <property type="match status" value="1"/>
</dbReference>
<evidence type="ECO:0000313" key="7">
    <source>
        <dbReference type="Proteomes" id="UP000249467"/>
    </source>
</evidence>
<dbReference type="SMART" id="SM00382">
    <property type="entry name" value="AAA"/>
    <property type="match status" value="1"/>
</dbReference>
<dbReference type="EMBL" id="QBML01000005">
    <property type="protein sequence ID" value="PZO43405.1"/>
    <property type="molecule type" value="Genomic_DNA"/>
</dbReference>
<keyword evidence="2" id="KW-0605">Phycobilisome</keyword>
<dbReference type="InterPro" id="IPR007111">
    <property type="entry name" value="NACHT_NTPase"/>
</dbReference>
<dbReference type="SUPFAM" id="SSF48371">
    <property type="entry name" value="ARM repeat"/>
    <property type="match status" value="1"/>
</dbReference>
<organism evidence="6 7">
    <name type="scientific">Pseudanabaena frigida</name>
    <dbReference type="NCBI Taxonomy" id="945775"/>
    <lineage>
        <taxon>Bacteria</taxon>
        <taxon>Bacillati</taxon>
        <taxon>Cyanobacteriota</taxon>
        <taxon>Cyanophyceae</taxon>
        <taxon>Pseudanabaenales</taxon>
        <taxon>Pseudanabaenaceae</taxon>
        <taxon>Pseudanabaena</taxon>
    </lineage>
</organism>
<feature type="compositionally biased region" description="Basic and acidic residues" evidence="3">
    <location>
        <begin position="137"/>
        <end position="150"/>
    </location>
</feature>
<reference evidence="6 7" key="2">
    <citation type="submission" date="2018-06" db="EMBL/GenBank/DDBJ databases">
        <title>Metagenomic assembly of (sub)arctic Cyanobacteria and their associated microbiome from non-axenic cultures.</title>
        <authorList>
            <person name="Baurain D."/>
        </authorList>
    </citation>
    <scope>NUCLEOTIDE SEQUENCE [LARGE SCALE GENOMIC DNA]</scope>
    <source>
        <strain evidence="6">ULC066bin1</strain>
    </source>
</reference>
<dbReference type="InterPro" id="IPR016024">
    <property type="entry name" value="ARM-type_fold"/>
</dbReference>
<dbReference type="Pfam" id="PF05729">
    <property type="entry name" value="NACHT"/>
    <property type="match status" value="1"/>
</dbReference>
<sequence length="1189" mass="135971">MGQERDRGKCFTAEGIALIEEAMQAKGWDREDLAGNAEFQDKKTIDRALQGIAIDQKSIKKIANALGLNFNDLIDLPAKKVSTHSKSSLDRNLMGWQKICGEMLAKQKEARQLRKEATSIGAEVNVYVPLDLLEHKEQTRSKQDKSDSDQRNQYQEPKVVKTFEHDDFLLSLVDRQSKNKHIAIVGEAGAGKTTLLARIADELDKKQKLQIFVSLADLQGRSLEDHIYGKWLSEALGVQKDSINAEQKNDLFQQFQSGEIWLLLDGLDEMRAKSSADALEKINREIREVIGQSRVVLTSRLNVWDTYLNRLSGFDTFRMGDFSPEQVDKFIGDWFVEAGKPESAPILQAKLKEPNRDRIRDMVRHPLRLALLCQAFDRDLNTELPETKAGLYDLFVLYFYEWKPNNVDEDLTQDTLREELHLALGKLAIAGIDGDAGFRLSRSLAIKEMGDRLFELAIRLNWLIPIERDENDRQVYSFFHTTFQEYFAALAIPSWRFFLHHDIYNLENGIYRVFKPEWIEIIILWIGNQLQLGHTDIVLEFIYSLSDFNDLMGLESPYSYQAHFIATICVGEIRSDKISENIINKTINIWITNISQEINQSALKSLKFINFSLIESIFNDLIKVSESNKNIAQLAVSLGEVYPNSLVVKSCLKKVISEYAIAENHIELWVCINDLIKISGIEGFIEIESIFFNVLEKIRLNDFNEDYFFIVFFSLKSIAKTNKYHTVVKKILFEIILKTDSASSIGGRINHEQALYALAEVDPELSRKVTNVWLAKSEDESSLFANVKLLLKASEPSLEPFIVIYRLLDSDDIEILRNCIEYIESMGSKKQNEIVNSGILEKLIEMSLSLISNGDPELICRHIAKALGNIGIASQQVIETLENIVESMYPKRMDYGSIQAAISLHKLGCNISKYETFFMNKLITYNEPETAKVIKTINHNNMLATQILIGDILTRSGESWDSYECLIDTIPNSSIKVLSLIVSFLKNNYQNALNNVKKYGYDSIEVIEENYHQLIWLCSKNMSYPDFYKAWHSQIIYTHLEIAETNPSNNTNKIQILESQFIDCEVIQKELDRKANHPEIRCLVVDVRHLEQESDPNVIAKKLTNKIFNSIGRRIPVVQDVSCLERELLNLKFDLGVEKLAIALYGKSPNEAIHQLCQSLTDSIPIRPFTGEKSTQELIFKINAWLSEM</sequence>
<evidence type="ECO:0000256" key="2">
    <source>
        <dbReference type="ARBA" id="ARBA00022738"/>
    </source>
</evidence>
<evidence type="ECO:0000256" key="1">
    <source>
        <dbReference type="ARBA" id="ARBA00022549"/>
    </source>
</evidence>
<dbReference type="PANTHER" id="PTHR46844">
    <property type="entry name" value="SLR5058 PROTEIN"/>
    <property type="match status" value="1"/>
</dbReference>
<proteinExistence type="predicted"/>